<gene>
    <name evidence="1" type="ORF">T05_12776</name>
</gene>
<comment type="caution">
    <text evidence="1">The sequence shown here is derived from an EMBL/GenBank/DDBJ whole genome shotgun (WGS) entry which is preliminary data.</text>
</comment>
<dbReference type="Proteomes" id="UP000055048">
    <property type="component" value="Unassembled WGS sequence"/>
</dbReference>
<evidence type="ECO:0000313" key="1">
    <source>
        <dbReference type="EMBL" id="KRX36754.1"/>
    </source>
</evidence>
<organism evidence="1 2">
    <name type="scientific">Trichinella murrelli</name>
    <dbReference type="NCBI Taxonomy" id="144512"/>
    <lineage>
        <taxon>Eukaryota</taxon>
        <taxon>Metazoa</taxon>
        <taxon>Ecdysozoa</taxon>
        <taxon>Nematoda</taxon>
        <taxon>Enoplea</taxon>
        <taxon>Dorylaimia</taxon>
        <taxon>Trichinellida</taxon>
        <taxon>Trichinellidae</taxon>
        <taxon>Trichinella</taxon>
    </lineage>
</organism>
<protein>
    <submittedName>
        <fullName evidence="1">Uncharacterized protein</fullName>
    </submittedName>
</protein>
<accession>A0A0V0TCJ8</accession>
<dbReference type="AlphaFoldDB" id="A0A0V0TCJ8"/>
<dbReference type="EMBL" id="JYDJ01000346">
    <property type="protein sequence ID" value="KRX36754.1"/>
    <property type="molecule type" value="Genomic_DNA"/>
</dbReference>
<reference evidence="1 2" key="1">
    <citation type="submission" date="2015-01" db="EMBL/GenBank/DDBJ databases">
        <title>Evolution of Trichinella species and genotypes.</title>
        <authorList>
            <person name="Korhonen P.K."/>
            <person name="Edoardo P."/>
            <person name="Giuseppe L.R."/>
            <person name="Gasser R.B."/>
        </authorList>
    </citation>
    <scope>NUCLEOTIDE SEQUENCE [LARGE SCALE GENOMIC DNA]</scope>
    <source>
        <strain evidence="1">ISS417</strain>
    </source>
</reference>
<proteinExistence type="predicted"/>
<name>A0A0V0TCJ8_9BILA</name>
<evidence type="ECO:0000313" key="2">
    <source>
        <dbReference type="Proteomes" id="UP000055048"/>
    </source>
</evidence>
<keyword evidence="2" id="KW-1185">Reference proteome</keyword>
<sequence>MNMETKIPPNSSIVVIYINIQASVCSRYLETGGVSEIVVSAFEGLWSDPECIASQWGEQMIKLSSSLCWVVVSVDTS</sequence>